<sequence>MPRSYYDEDSDEVSYGSRDCLDVELPPYTTEKKEAVDIYSKDLTPIHLLACDLSESYTVEYTHLLLRGAKDDLLARLENAWGMRYGTLNVDTPFNVIRLSSDMRKPFEINLWVLIPEERILKLLMDLTERPSADKPIWNAINETTYEYTLAASERIEAHTIYRLPSTSIDKPSLDPSQLETHAYPFHTLPTITSHVHPLFVICHVGRTLASPGYAYNRNSYWSDEKSNIRFNLCMLLFRQWAEDPIKFTSPFYRLPVAKDKDVREISRRLDAASFVEAVRQREAYALHLRQKKERAKLQRSTPGFERDERKRLVDEWVRSLDSEVFVEEEESPSPP</sequence>
<dbReference type="Proteomes" id="UP000717328">
    <property type="component" value="Unassembled WGS sequence"/>
</dbReference>
<accession>A0A9P7FYJ9</accession>
<evidence type="ECO:0008006" key="3">
    <source>
        <dbReference type="Google" id="ProtNLM"/>
    </source>
</evidence>
<evidence type="ECO:0000313" key="2">
    <source>
        <dbReference type="Proteomes" id="UP000717328"/>
    </source>
</evidence>
<name>A0A9P7FYJ9_9AGAR</name>
<reference evidence="1" key="1">
    <citation type="submission" date="2021-02" db="EMBL/GenBank/DDBJ databases">
        <authorList>
            <person name="Nieuwenhuis M."/>
            <person name="Van De Peppel L.J.J."/>
        </authorList>
    </citation>
    <scope>NUCLEOTIDE SEQUENCE</scope>
    <source>
        <strain evidence="1">D49</strain>
    </source>
</reference>
<proteinExistence type="predicted"/>
<gene>
    <name evidence="1" type="ORF">H0H81_004036</name>
</gene>
<reference evidence="1" key="2">
    <citation type="submission" date="2021-10" db="EMBL/GenBank/DDBJ databases">
        <title>Phylogenomics reveals ancestral predisposition of the termite-cultivated fungus Termitomyces towards a domesticated lifestyle.</title>
        <authorList>
            <person name="Auxier B."/>
            <person name="Grum-Grzhimaylo A."/>
            <person name="Cardenas M.E."/>
            <person name="Lodge J.D."/>
            <person name="Laessoe T."/>
            <person name="Pedersen O."/>
            <person name="Smith M.E."/>
            <person name="Kuyper T.W."/>
            <person name="Franco-Molano E.A."/>
            <person name="Baroni T.J."/>
            <person name="Aanen D.K."/>
        </authorList>
    </citation>
    <scope>NUCLEOTIDE SEQUENCE</scope>
    <source>
        <strain evidence="1">D49</strain>
    </source>
</reference>
<organism evidence="1 2">
    <name type="scientific">Sphagnurus paluster</name>
    <dbReference type="NCBI Taxonomy" id="117069"/>
    <lineage>
        <taxon>Eukaryota</taxon>
        <taxon>Fungi</taxon>
        <taxon>Dikarya</taxon>
        <taxon>Basidiomycota</taxon>
        <taxon>Agaricomycotina</taxon>
        <taxon>Agaricomycetes</taxon>
        <taxon>Agaricomycetidae</taxon>
        <taxon>Agaricales</taxon>
        <taxon>Tricholomatineae</taxon>
        <taxon>Lyophyllaceae</taxon>
        <taxon>Sphagnurus</taxon>
    </lineage>
</organism>
<protein>
    <recommendedName>
        <fullName evidence="3">HNH nuclease domain-containing protein</fullName>
    </recommendedName>
</protein>
<dbReference type="OrthoDB" id="3133596at2759"/>
<dbReference type="EMBL" id="JABCKI010005818">
    <property type="protein sequence ID" value="KAG5637585.1"/>
    <property type="molecule type" value="Genomic_DNA"/>
</dbReference>
<dbReference type="AlphaFoldDB" id="A0A9P7FYJ9"/>
<keyword evidence="2" id="KW-1185">Reference proteome</keyword>
<comment type="caution">
    <text evidence="1">The sequence shown here is derived from an EMBL/GenBank/DDBJ whole genome shotgun (WGS) entry which is preliminary data.</text>
</comment>
<evidence type="ECO:0000313" key="1">
    <source>
        <dbReference type="EMBL" id="KAG5637585.1"/>
    </source>
</evidence>